<dbReference type="SMART" id="SM00267">
    <property type="entry name" value="GGDEF"/>
    <property type="match status" value="1"/>
</dbReference>
<dbReference type="Gene3D" id="3.30.450.260">
    <property type="entry name" value="Haem NO binding associated domain"/>
    <property type="match status" value="1"/>
</dbReference>
<feature type="domain" description="GGDEF" evidence="1">
    <location>
        <begin position="192"/>
        <end position="326"/>
    </location>
</feature>
<dbReference type="OrthoDB" id="9812260at2"/>
<name>A0A1Y5T789_9RHOB</name>
<dbReference type="PANTHER" id="PTHR46663:SF2">
    <property type="entry name" value="GGDEF DOMAIN-CONTAINING PROTEIN"/>
    <property type="match status" value="1"/>
</dbReference>
<dbReference type="InterPro" id="IPR000160">
    <property type="entry name" value="GGDEF_dom"/>
</dbReference>
<dbReference type="Pfam" id="PF00990">
    <property type="entry name" value="GGDEF"/>
    <property type="match status" value="1"/>
</dbReference>
<gene>
    <name evidence="2" type="primary">yegE</name>
    <name evidence="2" type="ORF">PSA7680_02971</name>
</gene>
<keyword evidence="3" id="KW-1185">Reference proteome</keyword>
<dbReference type="InterPro" id="IPR029787">
    <property type="entry name" value="Nucleotide_cyclase"/>
</dbReference>
<proteinExistence type="predicted"/>
<reference evidence="2 3" key="1">
    <citation type="submission" date="2017-03" db="EMBL/GenBank/DDBJ databases">
        <authorList>
            <person name="Afonso C.L."/>
            <person name="Miller P.J."/>
            <person name="Scott M.A."/>
            <person name="Spackman E."/>
            <person name="Goraichik I."/>
            <person name="Dimitrov K.M."/>
            <person name="Suarez D.L."/>
            <person name="Swayne D.E."/>
        </authorList>
    </citation>
    <scope>NUCLEOTIDE SEQUENCE [LARGE SCALE GENOMIC DNA]</scope>
    <source>
        <strain evidence="2 3">CECT 7680</strain>
    </source>
</reference>
<dbReference type="CDD" id="cd01949">
    <property type="entry name" value="GGDEF"/>
    <property type="match status" value="1"/>
</dbReference>
<dbReference type="PROSITE" id="PS50887">
    <property type="entry name" value="GGDEF"/>
    <property type="match status" value="1"/>
</dbReference>
<dbReference type="InterPro" id="IPR052163">
    <property type="entry name" value="DGC-Regulatory_Protein"/>
</dbReference>
<dbReference type="InterPro" id="IPR042463">
    <property type="entry name" value="HNOB_dom_associated_sf"/>
</dbReference>
<dbReference type="GO" id="GO:0052621">
    <property type="term" value="F:diguanylate cyclase activity"/>
    <property type="evidence" value="ECO:0007669"/>
    <property type="project" value="UniProtKB-EC"/>
</dbReference>
<dbReference type="NCBIfam" id="TIGR00254">
    <property type="entry name" value="GGDEF"/>
    <property type="match status" value="1"/>
</dbReference>
<dbReference type="EC" id="2.7.7.65" evidence="2"/>
<dbReference type="Proteomes" id="UP000193409">
    <property type="component" value="Unassembled WGS sequence"/>
</dbReference>
<sequence length="346" mass="37706">MAAFSPANIPPEGLNRLMPMHVMCDAEGLIQHIGPTLHCLWPFGAPLGRPLFDVLEVNRPRGIADFPELLARAGERLHLSVIGEEAPKMKGLAVPLLDGGALLNLSFGIYVGEAVRRFDLTDADFAPTDLTMEMLYLIEAKSAAAAELNRLASRLQGARIAAEEQAFTDTLTGLRNRRAMDVVLNRLISGGQRFGLMHLDLDYFKDVNDTLGHAAGDLVLQHVARVLVEATREEDLAARVGGDEFVLLFSGLTDIDQLNAIASRIIERLEEPVMFEGKPCRISGSIGTTISDFYTEPEAEVMLHDADIALYASKHKGKACFTVFSKDLGQLEPPKGREKAPSSPAH</sequence>
<dbReference type="RefSeq" id="WP_139838682.1">
    <property type="nucleotide sequence ID" value="NZ_FWFQ01000024.1"/>
</dbReference>
<keyword evidence="2" id="KW-0808">Transferase</keyword>
<dbReference type="PANTHER" id="PTHR46663">
    <property type="entry name" value="DIGUANYLATE CYCLASE DGCT-RELATED"/>
    <property type="match status" value="1"/>
</dbReference>
<protein>
    <submittedName>
        <fullName evidence="2">Putative diguanylate cyclase YegE</fullName>
        <ecNumber evidence="2">2.7.7.65</ecNumber>
    </submittedName>
</protein>
<dbReference type="InterPro" id="IPR043128">
    <property type="entry name" value="Rev_trsase/Diguanyl_cyclase"/>
</dbReference>
<accession>A0A1Y5T789</accession>
<evidence type="ECO:0000313" key="2">
    <source>
        <dbReference type="EMBL" id="SLN56991.1"/>
    </source>
</evidence>
<organism evidence="2 3">
    <name type="scientific">Pseudoruegeria aquimaris</name>
    <dbReference type="NCBI Taxonomy" id="393663"/>
    <lineage>
        <taxon>Bacteria</taxon>
        <taxon>Pseudomonadati</taxon>
        <taxon>Pseudomonadota</taxon>
        <taxon>Alphaproteobacteria</taxon>
        <taxon>Rhodobacterales</taxon>
        <taxon>Roseobacteraceae</taxon>
        <taxon>Pseudoruegeria</taxon>
    </lineage>
</organism>
<evidence type="ECO:0000259" key="1">
    <source>
        <dbReference type="PROSITE" id="PS50887"/>
    </source>
</evidence>
<dbReference type="AlphaFoldDB" id="A0A1Y5T789"/>
<dbReference type="EMBL" id="FWFQ01000024">
    <property type="protein sequence ID" value="SLN56991.1"/>
    <property type="molecule type" value="Genomic_DNA"/>
</dbReference>
<keyword evidence="2" id="KW-0548">Nucleotidyltransferase</keyword>
<dbReference type="Gene3D" id="3.30.70.270">
    <property type="match status" value="1"/>
</dbReference>
<evidence type="ECO:0000313" key="3">
    <source>
        <dbReference type="Proteomes" id="UP000193409"/>
    </source>
</evidence>
<dbReference type="SUPFAM" id="SSF55073">
    <property type="entry name" value="Nucleotide cyclase"/>
    <property type="match status" value="1"/>
</dbReference>